<keyword evidence="4" id="KW-0862">Zinc</keyword>
<dbReference type="GO" id="GO:0050297">
    <property type="term" value="F:stizolobate synthase activity"/>
    <property type="evidence" value="ECO:0007669"/>
    <property type="project" value="UniProtKB-EC"/>
</dbReference>
<dbReference type="EC" id="1.13.11.29" evidence="7"/>
<dbReference type="SUPFAM" id="SSF53213">
    <property type="entry name" value="LigB-like"/>
    <property type="match status" value="1"/>
</dbReference>
<evidence type="ECO:0000256" key="3">
    <source>
        <dbReference type="ARBA" id="ARBA00022723"/>
    </source>
</evidence>
<evidence type="ECO:0000313" key="7">
    <source>
        <dbReference type="EMBL" id="MDM5270847.1"/>
    </source>
</evidence>
<sequence>MPIFANQTKRAPAFFVGHGNPMNAIADNTFTKSLRTLGESLQKPKAILMISAHWNTPYPAISLHKSDQLIYDMYGFPDALYKVEYPAPNADFLVSDLQKLIPNLHVEERNLDHGVWSVLIHLFPYADIPVMQLSIDSRLSMKEHFEMGRTIRRLREQGVMIIGSGNVTHNLGDISMQKNSPVVSWAKEFDDFIKNSILKQDYNALINFQDIQRYAQNAHPTIEHYIPLLYIAGSSYNDDKSEFIYESFEHGSLSMRSWLLK</sequence>
<reference evidence="7" key="1">
    <citation type="submission" date="2023-01" db="EMBL/GenBank/DDBJ databases">
        <title>Sulfurovum sp. zt1-1 genome assembly.</title>
        <authorList>
            <person name="Wang J."/>
        </authorList>
    </citation>
    <scope>NUCLEOTIDE SEQUENCE</scope>
    <source>
        <strain evidence="7">Zt1-1</strain>
    </source>
</reference>
<dbReference type="PANTHER" id="PTHR30096:SF0">
    <property type="entry name" value="4,5-DOPA DIOXYGENASE EXTRADIOL-LIKE PROTEIN"/>
    <property type="match status" value="1"/>
</dbReference>
<organism evidence="7 8">
    <name type="scientific">Sulfurovum zhangzhouensis</name>
    <dbReference type="NCBI Taxonomy" id="3019067"/>
    <lineage>
        <taxon>Bacteria</taxon>
        <taxon>Pseudomonadati</taxon>
        <taxon>Campylobacterota</taxon>
        <taxon>Epsilonproteobacteria</taxon>
        <taxon>Campylobacterales</taxon>
        <taxon>Sulfurovaceae</taxon>
        <taxon>Sulfurovum</taxon>
    </lineage>
</organism>
<dbReference type="Proteomes" id="UP001169069">
    <property type="component" value="Unassembled WGS sequence"/>
</dbReference>
<evidence type="ECO:0000256" key="2">
    <source>
        <dbReference type="ARBA" id="ARBA00007581"/>
    </source>
</evidence>
<dbReference type="RefSeq" id="WP_289412123.1">
    <property type="nucleotide sequence ID" value="NZ_JAQIBD010000001.1"/>
</dbReference>
<dbReference type="Pfam" id="PF02900">
    <property type="entry name" value="LigB"/>
    <property type="match status" value="1"/>
</dbReference>
<evidence type="ECO:0000313" key="8">
    <source>
        <dbReference type="Proteomes" id="UP001169069"/>
    </source>
</evidence>
<dbReference type="PANTHER" id="PTHR30096">
    <property type="entry name" value="4,5-DOPA DIOXYGENASE EXTRADIOL-LIKE PROTEIN"/>
    <property type="match status" value="1"/>
</dbReference>
<evidence type="ECO:0000256" key="1">
    <source>
        <dbReference type="ARBA" id="ARBA00001947"/>
    </source>
</evidence>
<evidence type="ECO:0000256" key="4">
    <source>
        <dbReference type="ARBA" id="ARBA00022833"/>
    </source>
</evidence>
<feature type="domain" description="Extradiol ring-cleavage dioxygenase class III enzyme subunit B" evidence="6">
    <location>
        <begin position="29"/>
        <end position="250"/>
    </location>
</feature>
<dbReference type="PIRSF" id="PIRSF006157">
    <property type="entry name" value="Doxgns_DODA"/>
    <property type="match status" value="1"/>
</dbReference>
<evidence type="ECO:0000259" key="6">
    <source>
        <dbReference type="Pfam" id="PF02900"/>
    </source>
</evidence>
<dbReference type="NCBIfam" id="NF007914">
    <property type="entry name" value="PRK10628.1"/>
    <property type="match status" value="1"/>
</dbReference>
<gene>
    <name evidence="7" type="primary">ygiD</name>
    <name evidence="7" type="ORF">PGH07_01495</name>
</gene>
<dbReference type="EMBL" id="JAQIBD010000001">
    <property type="protein sequence ID" value="MDM5270847.1"/>
    <property type="molecule type" value="Genomic_DNA"/>
</dbReference>
<dbReference type="CDD" id="cd07363">
    <property type="entry name" value="45_DOPA_Dioxygenase"/>
    <property type="match status" value="1"/>
</dbReference>
<comment type="cofactor">
    <cofactor evidence="1">
        <name>Zn(2+)</name>
        <dbReference type="ChEBI" id="CHEBI:29105"/>
    </cofactor>
</comment>
<proteinExistence type="inferred from homology"/>
<dbReference type="Gene3D" id="3.40.830.10">
    <property type="entry name" value="LigB-like"/>
    <property type="match status" value="1"/>
</dbReference>
<comment type="similarity">
    <text evidence="2">Belongs to the DODA-type extradiol aromatic ring-opening dioxygenase family.</text>
</comment>
<protein>
    <submittedName>
        <fullName evidence="7">4,5-DOPA dioxygenase extradiol</fullName>
        <ecNumber evidence="7">1.13.11.29</ecNumber>
    </submittedName>
</protein>
<comment type="caution">
    <text evidence="7">The sequence shown here is derived from an EMBL/GenBank/DDBJ whole genome shotgun (WGS) entry which is preliminary data.</text>
</comment>
<dbReference type="InterPro" id="IPR014436">
    <property type="entry name" value="Extradiol_dOase_DODA"/>
</dbReference>
<accession>A0ABT7QVN1</accession>
<name>A0ABT7QVN1_9BACT</name>
<dbReference type="InterPro" id="IPR004183">
    <property type="entry name" value="Xdiol_dOase_suB"/>
</dbReference>
<keyword evidence="3" id="KW-0479">Metal-binding</keyword>
<keyword evidence="5 7" id="KW-0560">Oxidoreductase</keyword>
<keyword evidence="8" id="KW-1185">Reference proteome</keyword>
<evidence type="ECO:0000256" key="5">
    <source>
        <dbReference type="ARBA" id="ARBA00023002"/>
    </source>
</evidence>
<keyword evidence="7" id="KW-0223">Dioxygenase</keyword>